<evidence type="ECO:0000259" key="7">
    <source>
        <dbReference type="Pfam" id="PF06155"/>
    </source>
</evidence>
<dbReference type="eggNOG" id="KOG3888">
    <property type="taxonomic scope" value="Eukaryota"/>
</dbReference>
<keyword evidence="3" id="KW-0479">Metal-binding</keyword>
<dbReference type="Proteomes" id="UP000095282">
    <property type="component" value="Unplaced"/>
</dbReference>
<evidence type="ECO:0000256" key="6">
    <source>
        <dbReference type="ARBA" id="ARBA00023004"/>
    </source>
</evidence>
<keyword evidence="5" id="KW-0560">Oxidoreductase</keyword>
<keyword evidence="6" id="KW-0408">Iron</keyword>
<dbReference type="GO" id="GO:0046872">
    <property type="term" value="F:metal ion binding"/>
    <property type="evidence" value="ECO:0007669"/>
    <property type="project" value="UniProtKB-KW"/>
</dbReference>
<sequence length="210" mass="24361">MLSALLIRQFRNVSKLASVAGPNSDRIVNIKWSDGKTGEFPLIWLRDTSPDPSTYTISPAMTARNLTMMEFDVEQKAKKIWIDSDEDSLKIEWESGIKSTFSSEWLQIRNPSDEEARKRRRKVYLFPEETWGKEEIERKLKKFSHEDFMKNDRVVHDFLQAVCIDGIAVLKGAPKGVKGAVEDIGNRIGMIKRTHFGKFRFHWFFLIFSS</sequence>
<dbReference type="FunFam" id="3.30.2020.30:FF:000002">
    <property type="entry name" value="Putative gamma-butyrobetaine dioxygenase"/>
    <property type="match status" value="1"/>
</dbReference>
<keyword evidence="4" id="KW-0223">Dioxygenase</keyword>
<dbReference type="WBParaSite" id="Csp11.Scaffold630.g18397.t1">
    <property type="protein sequence ID" value="Csp11.Scaffold630.g18397.t1"/>
    <property type="gene ID" value="Csp11.Scaffold630.g18397"/>
</dbReference>
<name>A0A1I7UQQ7_9PELO</name>
<evidence type="ECO:0000256" key="4">
    <source>
        <dbReference type="ARBA" id="ARBA00022964"/>
    </source>
</evidence>
<evidence type="ECO:0000256" key="3">
    <source>
        <dbReference type="ARBA" id="ARBA00022723"/>
    </source>
</evidence>
<evidence type="ECO:0000313" key="9">
    <source>
        <dbReference type="WBParaSite" id="Csp11.Scaffold630.g18397.t1"/>
    </source>
</evidence>
<dbReference type="Gene3D" id="3.30.2020.30">
    <property type="match status" value="1"/>
</dbReference>
<dbReference type="GO" id="GO:0051213">
    <property type="term" value="F:dioxygenase activity"/>
    <property type="evidence" value="ECO:0007669"/>
    <property type="project" value="UniProtKB-KW"/>
</dbReference>
<dbReference type="InterPro" id="IPR038492">
    <property type="entry name" value="GBBH-like_N_sf"/>
</dbReference>
<accession>A0A1I7UQQ7</accession>
<dbReference type="Pfam" id="PF06155">
    <property type="entry name" value="GBBH-like_N"/>
    <property type="match status" value="1"/>
</dbReference>
<dbReference type="Gene3D" id="3.60.130.10">
    <property type="entry name" value="Clavaminate synthase-like"/>
    <property type="match status" value="1"/>
</dbReference>
<evidence type="ECO:0000256" key="2">
    <source>
        <dbReference type="ARBA" id="ARBA00008654"/>
    </source>
</evidence>
<dbReference type="STRING" id="1561998.A0A1I7UQQ7"/>
<dbReference type="AlphaFoldDB" id="A0A1I7UQQ7"/>
<protein>
    <recommendedName>
        <fullName evidence="7">Gamma-butyrobetaine hydroxylase-like N-terminal domain-containing protein</fullName>
    </recommendedName>
</protein>
<comment type="similarity">
    <text evidence="2">Belongs to the gamma-BBH/TMLD family.</text>
</comment>
<keyword evidence="8" id="KW-1185">Reference proteome</keyword>
<reference evidence="9" key="1">
    <citation type="submission" date="2016-11" db="UniProtKB">
        <authorList>
            <consortium name="WormBaseParasite"/>
        </authorList>
    </citation>
    <scope>IDENTIFICATION</scope>
</reference>
<dbReference type="InterPro" id="IPR010376">
    <property type="entry name" value="GBBH-like_N"/>
</dbReference>
<dbReference type="InterPro" id="IPR042098">
    <property type="entry name" value="TauD-like_sf"/>
</dbReference>
<evidence type="ECO:0000313" key="8">
    <source>
        <dbReference type="Proteomes" id="UP000095282"/>
    </source>
</evidence>
<organism evidence="8 9">
    <name type="scientific">Caenorhabditis tropicalis</name>
    <dbReference type="NCBI Taxonomy" id="1561998"/>
    <lineage>
        <taxon>Eukaryota</taxon>
        <taxon>Metazoa</taxon>
        <taxon>Ecdysozoa</taxon>
        <taxon>Nematoda</taxon>
        <taxon>Chromadorea</taxon>
        <taxon>Rhabditida</taxon>
        <taxon>Rhabditina</taxon>
        <taxon>Rhabditomorpha</taxon>
        <taxon>Rhabditoidea</taxon>
        <taxon>Rhabditidae</taxon>
        <taxon>Peloderinae</taxon>
        <taxon>Caenorhabditis</taxon>
    </lineage>
</organism>
<evidence type="ECO:0000256" key="5">
    <source>
        <dbReference type="ARBA" id="ARBA00023002"/>
    </source>
</evidence>
<comment type="cofactor">
    <cofactor evidence="1">
        <name>Fe(2+)</name>
        <dbReference type="ChEBI" id="CHEBI:29033"/>
    </cofactor>
</comment>
<feature type="domain" description="Gamma-butyrobetaine hydroxylase-like N-terminal" evidence="7">
    <location>
        <begin position="24"/>
        <end position="59"/>
    </location>
</feature>
<proteinExistence type="inferred from homology"/>
<evidence type="ECO:0000256" key="1">
    <source>
        <dbReference type="ARBA" id="ARBA00001954"/>
    </source>
</evidence>